<comment type="subcellular location">
    <subcellularLocation>
        <location evidence="1">Membrane</location>
    </subcellularLocation>
</comment>
<dbReference type="InterPro" id="IPR052155">
    <property type="entry name" value="Biofilm_reg_signaling"/>
</dbReference>
<dbReference type="PANTHER" id="PTHR44757">
    <property type="entry name" value="DIGUANYLATE CYCLASE DGCP"/>
    <property type="match status" value="1"/>
</dbReference>
<organism evidence="12 13">
    <name type="scientific">Pseudoalteromonas haloplanktis</name>
    <name type="common">Alteromonas haloplanktis</name>
    <dbReference type="NCBI Taxonomy" id="228"/>
    <lineage>
        <taxon>Bacteria</taxon>
        <taxon>Pseudomonadati</taxon>
        <taxon>Pseudomonadota</taxon>
        <taxon>Gammaproteobacteria</taxon>
        <taxon>Alteromonadales</taxon>
        <taxon>Pseudoalteromonadaceae</taxon>
        <taxon>Pseudoalteromonas</taxon>
    </lineage>
</organism>
<dbReference type="CDD" id="cd00130">
    <property type="entry name" value="PAS"/>
    <property type="match status" value="1"/>
</dbReference>
<dbReference type="InterPro" id="IPR043128">
    <property type="entry name" value="Rev_trsase/Diguanyl_cyclase"/>
</dbReference>
<dbReference type="Pfam" id="PF13426">
    <property type="entry name" value="PAS_9"/>
    <property type="match status" value="1"/>
</dbReference>
<feature type="domain" description="PAC" evidence="10">
    <location>
        <begin position="446"/>
        <end position="500"/>
    </location>
</feature>
<evidence type="ECO:0000256" key="7">
    <source>
        <dbReference type="ARBA" id="ARBA00023012"/>
    </source>
</evidence>
<dbReference type="Gene3D" id="3.30.450.20">
    <property type="entry name" value="PAS domain"/>
    <property type="match status" value="1"/>
</dbReference>
<dbReference type="SUPFAM" id="SSF55785">
    <property type="entry name" value="PYP-like sensor domain (PAS domain)"/>
    <property type="match status" value="1"/>
</dbReference>
<evidence type="ECO:0000256" key="5">
    <source>
        <dbReference type="ARBA" id="ARBA00022777"/>
    </source>
</evidence>
<reference evidence="12 13" key="1">
    <citation type="submission" date="2023-08" db="EMBL/GenBank/DDBJ databases">
        <title>Pseudoalteromonas haloplanktis LL1 genome.</title>
        <authorList>
            <person name="Wu S."/>
        </authorList>
    </citation>
    <scope>NUCLEOTIDE SEQUENCE [LARGE SCALE GENOMIC DNA]</scope>
    <source>
        <strain evidence="12 13">LL1</strain>
    </source>
</reference>
<dbReference type="InterPro" id="IPR029787">
    <property type="entry name" value="Nucleotide_cyclase"/>
</dbReference>
<dbReference type="SMART" id="SM00267">
    <property type="entry name" value="GGDEF"/>
    <property type="match status" value="1"/>
</dbReference>
<keyword evidence="4" id="KW-0547">Nucleotide-binding</keyword>
<evidence type="ECO:0000259" key="9">
    <source>
        <dbReference type="PROSITE" id="PS50112"/>
    </source>
</evidence>
<dbReference type="SUPFAM" id="SSF103190">
    <property type="entry name" value="Sensory domain-like"/>
    <property type="match status" value="1"/>
</dbReference>
<keyword evidence="3 12" id="KW-0808">Transferase</keyword>
<dbReference type="Proteomes" id="UP001226574">
    <property type="component" value="Unassembled WGS sequence"/>
</dbReference>
<dbReference type="InterPro" id="IPR029150">
    <property type="entry name" value="dCache_3"/>
</dbReference>
<dbReference type="NCBIfam" id="TIGR00229">
    <property type="entry name" value="sensory_box"/>
    <property type="match status" value="1"/>
</dbReference>
<keyword evidence="12" id="KW-0548">Nucleotidyltransferase</keyword>
<dbReference type="SUPFAM" id="SSF55073">
    <property type="entry name" value="Nucleotide cyclase"/>
    <property type="match status" value="1"/>
</dbReference>
<protein>
    <submittedName>
        <fullName evidence="12">Diguanylate cyclase</fullName>
        <ecNumber evidence="12">2.7.7.65</ecNumber>
    </submittedName>
</protein>
<keyword evidence="5" id="KW-0418">Kinase</keyword>
<evidence type="ECO:0000256" key="6">
    <source>
        <dbReference type="ARBA" id="ARBA00022840"/>
    </source>
</evidence>
<gene>
    <name evidence="12" type="ORF">RC083_13335</name>
</gene>
<keyword evidence="6" id="KW-0067">ATP-binding</keyword>
<dbReference type="NCBIfam" id="TIGR00254">
    <property type="entry name" value="GGDEF"/>
    <property type="match status" value="1"/>
</dbReference>
<accession>A0ABU1BF80</accession>
<dbReference type="CDD" id="cd01949">
    <property type="entry name" value="GGDEF"/>
    <property type="match status" value="1"/>
</dbReference>
<keyword evidence="7" id="KW-0902">Two-component regulatory system</keyword>
<dbReference type="EMBL" id="JAVIFY010000009">
    <property type="protein sequence ID" value="MDQ9092574.1"/>
    <property type="molecule type" value="Genomic_DNA"/>
</dbReference>
<name>A0ABU1BF80_PSEHA</name>
<dbReference type="Pfam" id="PF14827">
    <property type="entry name" value="dCache_3"/>
    <property type="match status" value="1"/>
</dbReference>
<dbReference type="PROSITE" id="PS50112">
    <property type="entry name" value="PAS"/>
    <property type="match status" value="1"/>
</dbReference>
<evidence type="ECO:0000259" key="11">
    <source>
        <dbReference type="PROSITE" id="PS50887"/>
    </source>
</evidence>
<feature type="domain" description="GGDEF" evidence="11">
    <location>
        <begin position="532"/>
        <end position="667"/>
    </location>
</feature>
<dbReference type="InterPro" id="IPR035965">
    <property type="entry name" value="PAS-like_dom_sf"/>
</dbReference>
<keyword evidence="8" id="KW-0812">Transmembrane</keyword>
<evidence type="ECO:0000259" key="10">
    <source>
        <dbReference type="PROSITE" id="PS50113"/>
    </source>
</evidence>
<dbReference type="Pfam" id="PF00990">
    <property type="entry name" value="GGDEF"/>
    <property type="match status" value="1"/>
</dbReference>
<evidence type="ECO:0000256" key="1">
    <source>
        <dbReference type="ARBA" id="ARBA00004370"/>
    </source>
</evidence>
<dbReference type="RefSeq" id="WP_309039244.1">
    <property type="nucleotide sequence ID" value="NZ_JAVIFY010000009.1"/>
</dbReference>
<feature type="domain" description="PAS" evidence="9">
    <location>
        <begin position="382"/>
        <end position="421"/>
    </location>
</feature>
<evidence type="ECO:0000256" key="2">
    <source>
        <dbReference type="ARBA" id="ARBA00022553"/>
    </source>
</evidence>
<evidence type="ECO:0000313" key="12">
    <source>
        <dbReference type="EMBL" id="MDQ9092574.1"/>
    </source>
</evidence>
<sequence length="671" mass="75997">MFTLKQKVFLVITLLIASFDFIYIRMNIDLAQQTLHESLVEDSNVLRSSYELLMAKEQENMQAMATFIASDPAVTAIFSQAKDYAEKGGEEALKESAKLRQQLYEKVSPAWKVVQNKFAARQLHFLFGPGAKSYLRVHRPEKFGDNMDDVRHTIVDVNTYKKAVTGFETGRVYSGIRGVVPVFDAGVSAVEKKHIGALEVGSSFNSLVSALDEQLNIGVAVFLSRKHIESIMWQDAIEQRFKNILINCDCYLEATSRGDIDKIIKSEDKKIDFSGSGIERIQIDGENLMLAFFPLKDYIGKKHPEREAIGAVIFWRNIDQQVESLNETIKYNILLGIFGFLFIEVLIYFAIRFAVNSLEKEVKVQASNLVFSNWEINLSNNIIEKLREGVLVTDENKKIIRVNQAAIDITGYTAQELIGSSPKVLFSNNHNGTFFSQLSDSIQTTGEWVGEIWNKKKNNELLVEAATVMVVKDERGKTRNYLAVFSDVTDKVKHQRYLEEAAFTDSLTKLPNRIVLQQRFEQALKLAKQKRQSIYCVFIDLDKFKPINDTFGHDAGDFVLATLSERMSKVIGAEDTLARIGGDEFVAVINNLNSKQRCVELLQRLVQVIRTPMYYNKQKLTLSASFGVSIWDDSGVNLTVDELLQQADEAMYQAKNSMTSDYMFYGENAQS</sequence>
<dbReference type="EC" id="2.7.7.65" evidence="12"/>
<keyword evidence="2" id="KW-0597">Phosphoprotein</keyword>
<evidence type="ECO:0000256" key="4">
    <source>
        <dbReference type="ARBA" id="ARBA00022741"/>
    </source>
</evidence>
<dbReference type="InterPro" id="IPR000014">
    <property type="entry name" value="PAS"/>
</dbReference>
<dbReference type="InterPro" id="IPR000700">
    <property type="entry name" value="PAS-assoc_C"/>
</dbReference>
<dbReference type="InterPro" id="IPR000160">
    <property type="entry name" value="GGDEF_dom"/>
</dbReference>
<dbReference type="GO" id="GO:0052621">
    <property type="term" value="F:diguanylate cyclase activity"/>
    <property type="evidence" value="ECO:0007669"/>
    <property type="project" value="UniProtKB-EC"/>
</dbReference>
<dbReference type="SMART" id="SM00091">
    <property type="entry name" value="PAS"/>
    <property type="match status" value="1"/>
</dbReference>
<dbReference type="PANTHER" id="PTHR44757:SF2">
    <property type="entry name" value="BIOFILM ARCHITECTURE MAINTENANCE PROTEIN MBAA"/>
    <property type="match status" value="1"/>
</dbReference>
<dbReference type="Gene3D" id="3.30.70.270">
    <property type="match status" value="1"/>
</dbReference>
<evidence type="ECO:0000256" key="3">
    <source>
        <dbReference type="ARBA" id="ARBA00022679"/>
    </source>
</evidence>
<dbReference type="PROSITE" id="PS50887">
    <property type="entry name" value="GGDEF"/>
    <property type="match status" value="1"/>
</dbReference>
<proteinExistence type="predicted"/>
<dbReference type="PROSITE" id="PS50113">
    <property type="entry name" value="PAC"/>
    <property type="match status" value="1"/>
</dbReference>
<feature type="transmembrane region" description="Helical" evidence="8">
    <location>
        <begin position="331"/>
        <end position="351"/>
    </location>
</feature>
<dbReference type="InterPro" id="IPR029151">
    <property type="entry name" value="Sensor-like_sf"/>
</dbReference>
<evidence type="ECO:0000313" key="13">
    <source>
        <dbReference type="Proteomes" id="UP001226574"/>
    </source>
</evidence>
<comment type="caution">
    <text evidence="12">The sequence shown here is derived from an EMBL/GenBank/DDBJ whole genome shotgun (WGS) entry which is preliminary data.</text>
</comment>
<keyword evidence="13" id="KW-1185">Reference proteome</keyword>
<keyword evidence="8" id="KW-0472">Membrane</keyword>
<keyword evidence="8" id="KW-1133">Transmembrane helix</keyword>
<evidence type="ECO:0000256" key="8">
    <source>
        <dbReference type="SAM" id="Phobius"/>
    </source>
</evidence>